<keyword evidence="4" id="KW-0288">FMN</keyword>
<proteinExistence type="inferred from homology"/>
<comment type="cofactor">
    <cofactor evidence="1">
        <name>FMN</name>
        <dbReference type="ChEBI" id="CHEBI:58210"/>
    </cofactor>
</comment>
<comment type="caution">
    <text evidence="9">The sequence shown here is derived from an EMBL/GenBank/DDBJ whole genome shotgun (WGS) entry which is preliminary data.</text>
</comment>
<keyword evidence="5" id="KW-0521">NADP</keyword>
<organism evidence="9 10">
    <name type="scientific">Prorocentrum cordatum</name>
    <dbReference type="NCBI Taxonomy" id="2364126"/>
    <lineage>
        <taxon>Eukaryota</taxon>
        <taxon>Sar</taxon>
        <taxon>Alveolata</taxon>
        <taxon>Dinophyceae</taxon>
        <taxon>Prorocentrales</taxon>
        <taxon>Prorocentraceae</taxon>
        <taxon>Prorocentrum</taxon>
    </lineage>
</organism>
<dbReference type="InterPro" id="IPR000415">
    <property type="entry name" value="Nitroreductase-like"/>
</dbReference>
<dbReference type="InterPro" id="IPR052530">
    <property type="entry name" value="NAD(P)H_nitroreductase"/>
</dbReference>
<dbReference type="PANTHER" id="PTHR43821">
    <property type="entry name" value="NAD(P)H NITROREDUCTASE YDJA-RELATED"/>
    <property type="match status" value="1"/>
</dbReference>
<accession>A0ABN9YD45</accession>
<evidence type="ECO:0000256" key="5">
    <source>
        <dbReference type="ARBA" id="ARBA00022857"/>
    </source>
</evidence>
<dbReference type="EMBL" id="CAUYUJ010022449">
    <property type="protein sequence ID" value="CAK0910713.1"/>
    <property type="molecule type" value="Genomic_DNA"/>
</dbReference>
<keyword evidence="3" id="KW-0285">Flavoprotein</keyword>
<comment type="similarity">
    <text evidence="2">Belongs to the nitroreductase family.</text>
</comment>
<evidence type="ECO:0000256" key="1">
    <source>
        <dbReference type="ARBA" id="ARBA00001917"/>
    </source>
</evidence>
<evidence type="ECO:0000313" key="9">
    <source>
        <dbReference type="EMBL" id="CAK0910713.1"/>
    </source>
</evidence>
<evidence type="ECO:0000256" key="4">
    <source>
        <dbReference type="ARBA" id="ARBA00022643"/>
    </source>
</evidence>
<dbReference type="Proteomes" id="UP001189429">
    <property type="component" value="Unassembled WGS sequence"/>
</dbReference>
<feature type="domain" description="Nitroreductase" evidence="8">
    <location>
        <begin position="25"/>
        <end position="201"/>
    </location>
</feature>
<dbReference type="Pfam" id="PF00881">
    <property type="entry name" value="Nitroreductase"/>
    <property type="match status" value="1"/>
</dbReference>
<feature type="non-terminal residue" evidence="9">
    <location>
        <position position="1"/>
    </location>
</feature>
<dbReference type="InterPro" id="IPR026021">
    <property type="entry name" value="YdjA-like"/>
</dbReference>
<evidence type="ECO:0000313" key="10">
    <source>
        <dbReference type="Proteomes" id="UP001189429"/>
    </source>
</evidence>
<dbReference type="PANTHER" id="PTHR43821:SF1">
    <property type="entry name" value="NAD(P)H NITROREDUCTASE YDJA-RELATED"/>
    <property type="match status" value="1"/>
</dbReference>
<dbReference type="SUPFAM" id="SSF55469">
    <property type="entry name" value="FMN-dependent nitroreductase-like"/>
    <property type="match status" value="1"/>
</dbReference>
<evidence type="ECO:0000256" key="2">
    <source>
        <dbReference type="ARBA" id="ARBA00007118"/>
    </source>
</evidence>
<evidence type="ECO:0000256" key="7">
    <source>
        <dbReference type="ARBA" id="ARBA00023027"/>
    </source>
</evidence>
<sequence length="205" mass="22869">AAVCVVLSKWAWRRNKRKVVLEAVRTRRSMFLQDLNGESAPDSAVHAMLEAANWAPTHGQTQPWRFSVFCRSTGHVQEFFKLQINASEARLRQEGLPADEERELKKFVTKQPKKAKDISKCSHVVAISMKRRANPEKVMPEWEEVAAVACAVQNAHLVACQLGVAAYWSSGGCDGPLATQDVRTLLELEDGDRCLGLFYIGMASE</sequence>
<dbReference type="CDD" id="cd02135">
    <property type="entry name" value="YdjA-like"/>
    <property type="match status" value="1"/>
</dbReference>
<evidence type="ECO:0000256" key="6">
    <source>
        <dbReference type="ARBA" id="ARBA00023002"/>
    </source>
</evidence>
<protein>
    <recommendedName>
        <fullName evidence="8">Nitroreductase domain-containing protein</fullName>
    </recommendedName>
</protein>
<evidence type="ECO:0000256" key="3">
    <source>
        <dbReference type="ARBA" id="ARBA00022630"/>
    </source>
</evidence>
<dbReference type="Gene3D" id="3.40.109.10">
    <property type="entry name" value="NADH Oxidase"/>
    <property type="match status" value="1"/>
</dbReference>
<evidence type="ECO:0000259" key="8">
    <source>
        <dbReference type="Pfam" id="PF00881"/>
    </source>
</evidence>
<name>A0ABN9YD45_9DINO</name>
<gene>
    <name evidence="9" type="ORF">PCOR1329_LOCUS84820</name>
</gene>
<keyword evidence="7" id="KW-0520">NAD</keyword>
<keyword evidence="6" id="KW-0560">Oxidoreductase</keyword>
<keyword evidence="10" id="KW-1185">Reference proteome</keyword>
<reference evidence="9" key="1">
    <citation type="submission" date="2023-10" db="EMBL/GenBank/DDBJ databases">
        <authorList>
            <person name="Chen Y."/>
            <person name="Shah S."/>
            <person name="Dougan E. K."/>
            <person name="Thang M."/>
            <person name="Chan C."/>
        </authorList>
    </citation>
    <scope>NUCLEOTIDE SEQUENCE [LARGE SCALE GENOMIC DNA]</scope>
</reference>
<dbReference type="InterPro" id="IPR029479">
    <property type="entry name" value="Nitroreductase"/>
</dbReference>
<feature type="non-terminal residue" evidence="9">
    <location>
        <position position="205"/>
    </location>
</feature>